<reference evidence="3" key="1">
    <citation type="submission" date="2021-03" db="EMBL/GenBank/DDBJ databases">
        <authorList>
            <person name="Bekaert M."/>
        </authorList>
    </citation>
    <scope>NUCLEOTIDE SEQUENCE</scope>
</reference>
<protein>
    <submittedName>
        <fullName evidence="3">KRAB</fullName>
    </submittedName>
</protein>
<keyword evidence="1" id="KW-0862">Zinc</keyword>
<dbReference type="Pfam" id="PF13894">
    <property type="entry name" value="zf-C2H2_4"/>
    <property type="match status" value="1"/>
</dbReference>
<keyword evidence="1" id="KW-0863">Zinc-finger</keyword>
<dbReference type="InterPro" id="IPR036236">
    <property type="entry name" value="Znf_C2H2_sf"/>
</dbReference>
<evidence type="ECO:0000256" key="1">
    <source>
        <dbReference type="PROSITE-ProRule" id="PRU00042"/>
    </source>
</evidence>
<evidence type="ECO:0000259" key="2">
    <source>
        <dbReference type="PROSITE" id="PS50157"/>
    </source>
</evidence>
<feature type="domain" description="C2H2-type" evidence="2">
    <location>
        <begin position="127"/>
        <end position="156"/>
    </location>
</feature>
<dbReference type="PROSITE" id="PS50157">
    <property type="entry name" value="ZINC_FINGER_C2H2_2"/>
    <property type="match status" value="2"/>
</dbReference>
<dbReference type="PROSITE" id="PS00028">
    <property type="entry name" value="ZINC_FINGER_C2H2_1"/>
    <property type="match status" value="2"/>
</dbReference>
<keyword evidence="4" id="KW-1185">Reference proteome</keyword>
<dbReference type="InterPro" id="IPR013087">
    <property type="entry name" value="Znf_C2H2_type"/>
</dbReference>
<keyword evidence="1" id="KW-0479">Metal-binding</keyword>
<comment type="caution">
    <text evidence="3">The sequence shown here is derived from an EMBL/GenBank/DDBJ whole genome shotgun (WGS) entry which is preliminary data.</text>
</comment>
<gene>
    <name evidence="3" type="ORF">MEDL_7786</name>
</gene>
<dbReference type="Gene3D" id="3.30.160.60">
    <property type="entry name" value="Classic Zinc Finger"/>
    <property type="match status" value="1"/>
</dbReference>
<dbReference type="Pfam" id="PF00096">
    <property type="entry name" value="zf-C2H2"/>
    <property type="match status" value="1"/>
</dbReference>
<organism evidence="3 4">
    <name type="scientific">Mytilus edulis</name>
    <name type="common">Blue mussel</name>
    <dbReference type="NCBI Taxonomy" id="6550"/>
    <lineage>
        <taxon>Eukaryota</taxon>
        <taxon>Metazoa</taxon>
        <taxon>Spiralia</taxon>
        <taxon>Lophotrochozoa</taxon>
        <taxon>Mollusca</taxon>
        <taxon>Bivalvia</taxon>
        <taxon>Autobranchia</taxon>
        <taxon>Pteriomorphia</taxon>
        <taxon>Mytilida</taxon>
        <taxon>Mytiloidea</taxon>
        <taxon>Mytilidae</taxon>
        <taxon>Mytilinae</taxon>
        <taxon>Mytilus</taxon>
    </lineage>
</organism>
<dbReference type="AlphaFoldDB" id="A0A8S3Q9C7"/>
<evidence type="ECO:0000313" key="3">
    <source>
        <dbReference type="EMBL" id="CAG2192632.1"/>
    </source>
</evidence>
<sequence length="226" mass="26072">MKGQLLGKKHRIILPACVVNILREEFPSLDGLYEGFEECENSFQALRSSHYFSAFKCLYEKSKPARQGFTKLIKYAVRQEIKRLDLGVINLSKPLNEGTLDEFSWKPFIDASDKCIPTVFYLTTQTYICVNICKKEFKSRSGLSRHKRFFHTENQLGCGICTKTYKSRDALRRHERTVHQQKRNQSIVIDSKVPSTSRIGKTLHNNATRKKRNTSVTISVFTDGKK</sequence>
<name>A0A8S3Q9C7_MYTED</name>
<proteinExistence type="predicted"/>
<dbReference type="SMART" id="SM00355">
    <property type="entry name" value="ZnF_C2H2"/>
    <property type="match status" value="2"/>
</dbReference>
<dbReference type="OrthoDB" id="6144808at2759"/>
<dbReference type="SUPFAM" id="SSF57667">
    <property type="entry name" value="beta-beta-alpha zinc fingers"/>
    <property type="match status" value="1"/>
</dbReference>
<dbReference type="Proteomes" id="UP000683360">
    <property type="component" value="Unassembled WGS sequence"/>
</dbReference>
<accession>A0A8S3Q9C7</accession>
<dbReference type="EMBL" id="CAJPWZ010000422">
    <property type="protein sequence ID" value="CAG2192632.1"/>
    <property type="molecule type" value="Genomic_DNA"/>
</dbReference>
<feature type="domain" description="C2H2-type" evidence="2">
    <location>
        <begin position="156"/>
        <end position="184"/>
    </location>
</feature>
<dbReference type="GO" id="GO:0008270">
    <property type="term" value="F:zinc ion binding"/>
    <property type="evidence" value="ECO:0007669"/>
    <property type="project" value="UniProtKB-KW"/>
</dbReference>
<evidence type="ECO:0000313" key="4">
    <source>
        <dbReference type="Proteomes" id="UP000683360"/>
    </source>
</evidence>